<evidence type="ECO:0000256" key="1">
    <source>
        <dbReference type="SAM" id="Phobius"/>
    </source>
</evidence>
<keyword evidence="1" id="KW-0472">Membrane</keyword>
<dbReference type="EMBL" id="JAMBPX010000014">
    <property type="protein sequence ID" value="MDG0860577.1"/>
    <property type="molecule type" value="Genomic_DNA"/>
</dbReference>
<protein>
    <submittedName>
        <fullName evidence="2">Uncharacterized protein</fullName>
    </submittedName>
</protein>
<keyword evidence="1" id="KW-1133">Transmembrane helix</keyword>
<proteinExistence type="predicted"/>
<evidence type="ECO:0000313" key="3">
    <source>
        <dbReference type="Proteomes" id="UP001152302"/>
    </source>
</evidence>
<keyword evidence="1" id="KW-0812">Transmembrane</keyword>
<dbReference type="RefSeq" id="WP_277582397.1">
    <property type="nucleotide sequence ID" value="NZ_JAMBPV010000014.1"/>
</dbReference>
<dbReference type="AlphaFoldDB" id="A0A9X4R251"/>
<evidence type="ECO:0000313" key="2">
    <source>
        <dbReference type="EMBL" id="MDG0860577.1"/>
    </source>
</evidence>
<organism evidence="2 3">
    <name type="scientific">Staphylococcus equorum</name>
    <dbReference type="NCBI Taxonomy" id="246432"/>
    <lineage>
        <taxon>Bacteria</taxon>
        <taxon>Bacillati</taxon>
        <taxon>Bacillota</taxon>
        <taxon>Bacilli</taxon>
        <taxon>Bacillales</taxon>
        <taxon>Staphylococcaceae</taxon>
        <taxon>Staphylococcus</taxon>
    </lineage>
</organism>
<name>A0A9X4R251_9STAP</name>
<feature type="transmembrane region" description="Helical" evidence="1">
    <location>
        <begin position="6"/>
        <end position="25"/>
    </location>
</feature>
<reference evidence="2" key="1">
    <citation type="submission" date="2022-05" db="EMBL/GenBank/DDBJ databases">
        <title>Comparative genomics of Staphylococcus equorum isolates.</title>
        <authorList>
            <person name="Luelf R.H."/>
        </authorList>
    </citation>
    <scope>NUCLEOTIDE SEQUENCE</scope>
    <source>
        <strain evidence="2">TMW 2.2343</strain>
    </source>
</reference>
<accession>A0A9X4R251</accession>
<dbReference type="Proteomes" id="UP001152302">
    <property type="component" value="Unassembled WGS sequence"/>
</dbReference>
<comment type="caution">
    <text evidence="2">The sequence shown here is derived from an EMBL/GenBank/DDBJ whole genome shotgun (WGS) entry which is preliminary data.</text>
</comment>
<sequence>MVAWWQEMITTLLTGSLLVVFRVWLESKWKDK</sequence>
<gene>
    <name evidence="2" type="ORF">M4L21_14850</name>
</gene>
<dbReference type="NCBIfam" id="NF047567">
    <property type="entry name" value="SAOUHSC_02157"/>
    <property type="match status" value="1"/>
</dbReference>